<evidence type="ECO:0000256" key="4">
    <source>
        <dbReference type="ARBA" id="ARBA00022448"/>
    </source>
</evidence>
<evidence type="ECO:0000256" key="5">
    <source>
        <dbReference type="ARBA" id="ARBA00022692"/>
    </source>
</evidence>
<evidence type="ECO:0000313" key="17">
    <source>
        <dbReference type="Proteomes" id="UP000583929"/>
    </source>
</evidence>
<keyword evidence="5 12" id="KW-0812">Transmembrane</keyword>
<evidence type="ECO:0000256" key="1">
    <source>
        <dbReference type="ARBA" id="ARBA00004454"/>
    </source>
</evidence>
<dbReference type="PANTHER" id="PTHR10906">
    <property type="entry name" value="SECY/SEC61-ALPHA FAMILY MEMBER"/>
    <property type="match status" value="1"/>
</dbReference>
<feature type="transmembrane region" description="Helical" evidence="12">
    <location>
        <begin position="77"/>
        <end position="98"/>
    </location>
</feature>
<dbReference type="GO" id="GO:0015031">
    <property type="term" value="P:protein transport"/>
    <property type="evidence" value="ECO:0007669"/>
    <property type="project" value="UniProtKB-KW"/>
</dbReference>
<dbReference type="Gene3D" id="1.10.3370.10">
    <property type="entry name" value="SecY subunit domain"/>
    <property type="match status" value="1"/>
</dbReference>
<dbReference type="InterPro" id="IPR019561">
    <property type="entry name" value="Translocon_Sec61/SecY_plug_dom"/>
</dbReference>
<protein>
    <recommendedName>
        <fullName evidence="13">Translocon Sec61/SecY plug domain-containing protein</fullName>
    </recommendedName>
</protein>
<dbReference type="Proteomes" id="UP000583929">
    <property type="component" value="Unassembled WGS sequence"/>
</dbReference>
<dbReference type="InterPro" id="IPR002208">
    <property type="entry name" value="SecY/SEC61-alpha"/>
</dbReference>
<evidence type="ECO:0000256" key="3">
    <source>
        <dbReference type="ARBA" id="ARBA00005751"/>
    </source>
</evidence>
<proteinExistence type="inferred from homology"/>
<dbReference type="GO" id="GO:0005789">
    <property type="term" value="C:endoplasmic reticulum membrane"/>
    <property type="evidence" value="ECO:0007669"/>
    <property type="project" value="UniProtKB-SubCell"/>
</dbReference>
<evidence type="ECO:0000256" key="12">
    <source>
        <dbReference type="SAM" id="Phobius"/>
    </source>
</evidence>
<evidence type="ECO:0000256" key="9">
    <source>
        <dbReference type="ARBA" id="ARBA00023010"/>
    </source>
</evidence>
<evidence type="ECO:0000313" key="15">
    <source>
        <dbReference type="EMBL" id="KAF4391319.1"/>
    </source>
</evidence>
<comment type="subcellular location">
    <subcellularLocation>
        <location evidence="2">Endoplasmic reticulum membrane</location>
        <topology evidence="2">Multi-pass membrane protein</topology>
    </subcellularLocation>
    <subcellularLocation>
        <location evidence="1">Plastid</location>
        <location evidence="1">Chloroplast thylakoid membrane</location>
        <topology evidence="1">Multi-pass membrane protein</topology>
    </subcellularLocation>
</comment>
<dbReference type="FunFam" id="1.10.3370.10:FF:000002">
    <property type="entry name" value="Transport Sec61 subunit alpha isoform 2"/>
    <property type="match status" value="1"/>
</dbReference>
<dbReference type="AlphaFoldDB" id="A0A7J6EVD1"/>
<dbReference type="EMBL" id="JAATIQ010000060">
    <property type="protein sequence ID" value="KAF4391319.1"/>
    <property type="molecule type" value="Genomic_DNA"/>
</dbReference>
<gene>
    <name evidence="14" type="ORF">F8388_008222</name>
    <name evidence="15" type="ORF">G4B88_016629</name>
</gene>
<feature type="transmembrane region" description="Helical" evidence="12">
    <location>
        <begin position="250"/>
        <end position="270"/>
    </location>
</feature>
<dbReference type="InterPro" id="IPR023201">
    <property type="entry name" value="SecY_dom_sf"/>
</dbReference>
<evidence type="ECO:0000256" key="7">
    <source>
        <dbReference type="ARBA" id="ARBA00022927"/>
    </source>
</evidence>
<dbReference type="NCBIfam" id="NF006341">
    <property type="entry name" value="PRK08568.1-5"/>
    <property type="match status" value="1"/>
</dbReference>
<comment type="caution">
    <text evidence="14">The sequence shown here is derived from an EMBL/GenBank/DDBJ whole genome shotgun (WGS) entry which is preliminary data.</text>
</comment>
<dbReference type="SUPFAM" id="SSF103491">
    <property type="entry name" value="Preprotein translocase SecY subunit"/>
    <property type="match status" value="1"/>
</dbReference>
<sequence>MGASDFRLLNMVRPFLSFLPEVQSANRKVTLRDKVLYSVLALFIFLVCSQLPLYGIQSITATDPFYWMRIILASSRGTVMELGITPILTSGFIMQLLVGSKIIRVDNNVREDRALLNGAQKLLSMLIAIGEAVAYVCSGMYGSVDQIGIGNSILIILQLFFASIIVISLDELLQKGYGLGSAISLFITTNVCENIIWKAYSPVTISSSGRGVEFEGAVIALFHQLLTRTDKVGALHEAFFRRNLPNVTNLLSTVMIFLVVVYFQGFRVLLRVRSKNARGQQGSYPIKLFYTSNMPIILQSALVSNIYFISQLLYKRFNGNFLVNLLGIWKESEQYSGSGEYVPVGGLAYYITKPPSFIAANPIHASFYIVFILSICAILSKLWIQVSGTTARDVAKQLKEQQMIMPGHREANLRKELNRYIPTAAAFGGMCIGGLTLLADFMGAIGSGTGILLAVTTIYQYFETIEKEGASELGFFGF</sequence>
<evidence type="ECO:0000256" key="8">
    <source>
        <dbReference type="ARBA" id="ARBA00022989"/>
    </source>
</evidence>
<dbReference type="Pfam" id="PF10559">
    <property type="entry name" value="Plug_translocon"/>
    <property type="match status" value="1"/>
</dbReference>
<feature type="transmembrane region" description="Helical" evidence="12">
    <location>
        <begin position="296"/>
        <end position="314"/>
    </location>
</feature>
<feature type="transmembrane region" description="Helical" evidence="12">
    <location>
        <begin position="119"/>
        <end position="141"/>
    </location>
</feature>
<keyword evidence="8 12" id="KW-1133">Transmembrane helix</keyword>
<evidence type="ECO:0000259" key="13">
    <source>
        <dbReference type="Pfam" id="PF10559"/>
    </source>
</evidence>
<feature type="transmembrane region" description="Helical" evidence="12">
    <location>
        <begin position="35"/>
        <end position="57"/>
    </location>
</feature>
<evidence type="ECO:0000256" key="10">
    <source>
        <dbReference type="ARBA" id="ARBA00023136"/>
    </source>
</evidence>
<accession>A0A7J6EVD1</accession>
<evidence type="ECO:0000313" key="14">
    <source>
        <dbReference type="EMBL" id="KAF4362338.1"/>
    </source>
</evidence>
<name>A0A7J6EVD1_CANSA</name>
<feature type="transmembrane region" description="Helical" evidence="12">
    <location>
        <begin position="176"/>
        <end position="197"/>
    </location>
</feature>
<keyword evidence="17" id="KW-1185">Reference proteome</keyword>
<evidence type="ECO:0000256" key="11">
    <source>
        <dbReference type="RuleBase" id="RU004349"/>
    </source>
</evidence>
<keyword evidence="4" id="KW-0813">Transport</keyword>
<dbReference type="EMBL" id="JAATIP010000185">
    <property type="protein sequence ID" value="KAF4362338.1"/>
    <property type="molecule type" value="Genomic_DNA"/>
</dbReference>
<keyword evidence="9" id="KW-0811">Translocation</keyword>
<keyword evidence="7" id="KW-0653">Protein transport</keyword>
<dbReference type="NCBIfam" id="TIGR00967">
    <property type="entry name" value="3a0501s007"/>
    <property type="match status" value="1"/>
</dbReference>
<feature type="domain" description="Translocon Sec61/SecY plug" evidence="13">
    <location>
        <begin position="43"/>
        <end position="77"/>
    </location>
</feature>
<keyword evidence="6" id="KW-0256">Endoplasmic reticulum</keyword>
<dbReference type="Pfam" id="PF00344">
    <property type="entry name" value="SecY"/>
    <property type="match status" value="1"/>
</dbReference>
<reference evidence="16 17" key="1">
    <citation type="journal article" date="2020" name="bioRxiv">
        <title>Sequence and annotation of 42 cannabis genomes reveals extensive copy number variation in cannabinoid synthesis and pathogen resistance genes.</title>
        <authorList>
            <person name="Mckernan K.J."/>
            <person name="Helbert Y."/>
            <person name="Kane L.T."/>
            <person name="Ebling H."/>
            <person name="Zhang L."/>
            <person name="Liu B."/>
            <person name="Eaton Z."/>
            <person name="Mclaughlin S."/>
            <person name="Kingan S."/>
            <person name="Baybayan P."/>
            <person name="Concepcion G."/>
            <person name="Jordan M."/>
            <person name="Riva A."/>
            <person name="Barbazuk W."/>
            <person name="Harkins T."/>
        </authorList>
    </citation>
    <scope>NUCLEOTIDE SEQUENCE [LARGE SCALE GENOMIC DNA]</scope>
    <source>
        <strain evidence="16 17">cv. Jamaican Lion 4</strain>
        <strain evidence="15">Father</strain>
        <strain evidence="14">Mother</strain>
        <tissue evidence="14">Leaf</tissue>
    </source>
</reference>
<organism evidence="14 16">
    <name type="scientific">Cannabis sativa</name>
    <name type="common">Hemp</name>
    <name type="synonym">Marijuana</name>
    <dbReference type="NCBI Taxonomy" id="3483"/>
    <lineage>
        <taxon>Eukaryota</taxon>
        <taxon>Viridiplantae</taxon>
        <taxon>Streptophyta</taxon>
        <taxon>Embryophyta</taxon>
        <taxon>Tracheophyta</taxon>
        <taxon>Spermatophyta</taxon>
        <taxon>Magnoliopsida</taxon>
        <taxon>eudicotyledons</taxon>
        <taxon>Gunneridae</taxon>
        <taxon>Pentapetalae</taxon>
        <taxon>rosids</taxon>
        <taxon>fabids</taxon>
        <taxon>Rosales</taxon>
        <taxon>Cannabaceae</taxon>
        <taxon>Cannabis</taxon>
    </lineage>
</organism>
<dbReference type="Proteomes" id="UP000525078">
    <property type="component" value="Unassembled WGS sequence"/>
</dbReference>
<comment type="similarity">
    <text evidence="3 11">Belongs to the SecY/SEC61-alpha family.</text>
</comment>
<evidence type="ECO:0000313" key="16">
    <source>
        <dbReference type="Proteomes" id="UP000525078"/>
    </source>
</evidence>
<dbReference type="PROSITE" id="PS00755">
    <property type="entry name" value="SECY_1"/>
    <property type="match status" value="1"/>
</dbReference>
<dbReference type="InterPro" id="IPR030659">
    <property type="entry name" value="SecY_CS"/>
</dbReference>
<evidence type="ECO:0000256" key="6">
    <source>
        <dbReference type="ARBA" id="ARBA00022824"/>
    </source>
</evidence>
<feature type="transmembrane region" description="Helical" evidence="12">
    <location>
        <begin position="420"/>
        <end position="438"/>
    </location>
</feature>
<evidence type="ECO:0000256" key="2">
    <source>
        <dbReference type="ARBA" id="ARBA00004477"/>
    </source>
</evidence>
<dbReference type="PIRSF" id="PIRSF004557">
    <property type="entry name" value="SecY"/>
    <property type="match status" value="1"/>
</dbReference>
<keyword evidence="10 12" id="KW-0472">Membrane</keyword>
<dbReference type="GO" id="GO:0009535">
    <property type="term" value="C:chloroplast thylakoid membrane"/>
    <property type="evidence" value="ECO:0007669"/>
    <property type="project" value="UniProtKB-SubCell"/>
</dbReference>
<feature type="transmembrane region" description="Helical" evidence="12">
    <location>
        <begin position="147"/>
        <end position="169"/>
    </location>
</feature>
<feature type="transmembrane region" description="Helical" evidence="12">
    <location>
        <begin position="365"/>
        <end position="384"/>
    </location>
</feature>